<keyword evidence="3" id="KW-0408">Iron</keyword>
<dbReference type="InterPro" id="IPR052352">
    <property type="entry name" value="Sugar_Degrad_Dehydratases"/>
</dbReference>
<sequence>ASTMNAVAEALGLSLPGCAAIPAPYRERGQMAYATGRRIVEMAHEDLRPSRVLTRESFLNALAVVSCAGGSSNAQVHIQAMARHAGVELHPRDWTDHAYDLPLLVNMQPAGKYLGERFFRAGGVPAVMWELLQAGRLHGD</sequence>
<evidence type="ECO:0000256" key="1">
    <source>
        <dbReference type="ARBA" id="ARBA00006486"/>
    </source>
</evidence>
<proteinExistence type="inferred from homology"/>
<gene>
    <name evidence="7" type="ORF">D3242_33195</name>
</gene>
<keyword evidence="4" id="KW-0411">Iron-sulfur</keyword>
<organism evidence="7 8">
    <name type="scientific">Mesorhizobium jarvisii</name>
    <dbReference type="NCBI Taxonomy" id="1777867"/>
    <lineage>
        <taxon>Bacteria</taxon>
        <taxon>Pseudomonadati</taxon>
        <taxon>Pseudomonadota</taxon>
        <taxon>Alphaproteobacteria</taxon>
        <taxon>Hyphomicrobiales</taxon>
        <taxon>Phyllobacteriaceae</taxon>
        <taxon>Mesorhizobium</taxon>
    </lineage>
</organism>
<evidence type="ECO:0000313" key="7">
    <source>
        <dbReference type="EMBL" id="RJT27522.1"/>
    </source>
</evidence>
<dbReference type="GO" id="GO:0004160">
    <property type="term" value="F:dihydroxy-acid dehydratase activity"/>
    <property type="evidence" value="ECO:0007669"/>
    <property type="project" value="UniProtKB-EC"/>
</dbReference>
<feature type="non-terminal residue" evidence="7">
    <location>
        <position position="140"/>
    </location>
</feature>
<dbReference type="InterPro" id="IPR037237">
    <property type="entry name" value="IlvD/EDD_N"/>
</dbReference>
<feature type="non-terminal residue" evidence="7">
    <location>
        <position position="1"/>
    </location>
</feature>
<evidence type="ECO:0000256" key="2">
    <source>
        <dbReference type="ARBA" id="ARBA00022723"/>
    </source>
</evidence>
<dbReference type="EC" id="4.2.1.9" evidence="7"/>
<accession>A0AA93C037</accession>
<evidence type="ECO:0000256" key="4">
    <source>
        <dbReference type="ARBA" id="ARBA00023014"/>
    </source>
</evidence>
<keyword evidence="8" id="KW-1185">Reference proteome</keyword>
<dbReference type="Proteomes" id="UP000275530">
    <property type="component" value="Unassembled WGS sequence"/>
</dbReference>
<protein>
    <submittedName>
        <fullName evidence="7">Dihydroxy-acid dehydratase</fullName>
        <ecNumber evidence="7">4.2.1.9</ecNumber>
    </submittedName>
</protein>
<dbReference type="InterPro" id="IPR000581">
    <property type="entry name" value="ILV_EDD_N"/>
</dbReference>
<comment type="caution">
    <text evidence="7">The sequence shown here is derived from an EMBL/GenBank/DDBJ whole genome shotgun (WGS) entry which is preliminary data.</text>
</comment>
<reference evidence="7 8" key="1">
    <citation type="submission" date="2018-09" db="EMBL/GenBank/DDBJ databases">
        <title>Mesorhizobium carmichaelinearum sp. nov. isolated from Carmichaelinea spp. root nodules in New Zealand.</title>
        <authorList>
            <person name="De Meyer S.E."/>
        </authorList>
    </citation>
    <scope>NUCLEOTIDE SEQUENCE [LARGE SCALE GENOMIC DNA]</scope>
    <source>
        <strain evidence="7 8">LMG 28313</strain>
    </source>
</reference>
<dbReference type="EMBL" id="QZXA01000037">
    <property type="protein sequence ID" value="RJT27522.1"/>
    <property type="molecule type" value="Genomic_DNA"/>
</dbReference>
<dbReference type="PANTHER" id="PTHR43183:SF1">
    <property type="entry name" value="HYPOTHETICAL DIHYDROXY-ACID DEHYDRATASE (EUROFUNG)-RELATED"/>
    <property type="match status" value="1"/>
</dbReference>
<evidence type="ECO:0000256" key="5">
    <source>
        <dbReference type="ARBA" id="ARBA00023239"/>
    </source>
</evidence>
<dbReference type="RefSeq" id="WP_208645782.1">
    <property type="nucleotide sequence ID" value="NZ_QZXA01000037.1"/>
</dbReference>
<dbReference type="AlphaFoldDB" id="A0AA93C037"/>
<dbReference type="Pfam" id="PF00920">
    <property type="entry name" value="ILVD_EDD_N"/>
    <property type="match status" value="1"/>
</dbReference>
<keyword evidence="2" id="KW-0479">Metal-binding</keyword>
<feature type="domain" description="Dihydroxy-acid/6-phosphogluconate dehydratase N-terminal" evidence="6">
    <location>
        <begin position="1"/>
        <end position="140"/>
    </location>
</feature>
<keyword evidence="5 7" id="KW-0456">Lyase</keyword>
<evidence type="ECO:0000256" key="3">
    <source>
        <dbReference type="ARBA" id="ARBA00023004"/>
    </source>
</evidence>
<evidence type="ECO:0000313" key="8">
    <source>
        <dbReference type="Proteomes" id="UP000275530"/>
    </source>
</evidence>
<name>A0AA93C037_9HYPH</name>
<dbReference type="PANTHER" id="PTHR43183">
    <property type="entry name" value="HYPOTHETICAL DIHYDROXYACID DEHYDRATASE (EUROFUNG)-RELATED"/>
    <property type="match status" value="1"/>
</dbReference>
<dbReference type="GO" id="GO:0051536">
    <property type="term" value="F:iron-sulfur cluster binding"/>
    <property type="evidence" value="ECO:0007669"/>
    <property type="project" value="UniProtKB-KW"/>
</dbReference>
<evidence type="ECO:0000259" key="6">
    <source>
        <dbReference type="Pfam" id="PF00920"/>
    </source>
</evidence>
<dbReference type="GO" id="GO:0046872">
    <property type="term" value="F:metal ion binding"/>
    <property type="evidence" value="ECO:0007669"/>
    <property type="project" value="UniProtKB-KW"/>
</dbReference>
<dbReference type="SUPFAM" id="SSF143975">
    <property type="entry name" value="IlvD/EDD N-terminal domain-like"/>
    <property type="match status" value="1"/>
</dbReference>
<comment type="similarity">
    <text evidence="1">Belongs to the IlvD/Edd family.</text>
</comment>